<dbReference type="AlphaFoldDB" id="A0A3M2L6X3"/>
<dbReference type="Pfam" id="PF10698">
    <property type="entry name" value="DUF2505"/>
    <property type="match status" value="1"/>
</dbReference>
<evidence type="ECO:0000313" key="2">
    <source>
        <dbReference type="Proteomes" id="UP000279275"/>
    </source>
</evidence>
<name>A0A3M2L6X3_9NOCA</name>
<dbReference type="InterPro" id="IPR019639">
    <property type="entry name" value="DUF2505"/>
</dbReference>
<organism evidence="1 2">
    <name type="scientific">Nocardia stercoris</name>
    <dbReference type="NCBI Taxonomy" id="2483361"/>
    <lineage>
        <taxon>Bacteria</taxon>
        <taxon>Bacillati</taxon>
        <taxon>Actinomycetota</taxon>
        <taxon>Actinomycetes</taxon>
        <taxon>Mycobacteriales</taxon>
        <taxon>Nocardiaceae</taxon>
        <taxon>Nocardia</taxon>
    </lineage>
</organism>
<accession>A0A3M2L6X3</accession>
<dbReference type="EMBL" id="RFFH01000003">
    <property type="protein sequence ID" value="RMI33399.1"/>
    <property type="molecule type" value="Genomic_DNA"/>
</dbReference>
<gene>
    <name evidence="1" type="ORF">EBN03_09605</name>
</gene>
<dbReference type="Proteomes" id="UP000279275">
    <property type="component" value="Unassembled WGS sequence"/>
</dbReference>
<keyword evidence="2" id="KW-1185">Reference proteome</keyword>
<comment type="caution">
    <text evidence="1">The sequence shown here is derived from an EMBL/GenBank/DDBJ whole genome shotgun (WGS) entry which is preliminary data.</text>
</comment>
<sequence length="171" mass="18309">MTKTFAEEYRFDHSARAIHDALTSRAHWERRLAEVGDQVTTMTGFTADAESTTVTAATEIATALLPRGAARARDITFDFAESWFPLTGDTARGTFTGSITLARMVLDSEFVLTATGPDSAVLTLTGEITAKLPVFGKAVEEGVLEQTVEGFARNCAFIDAWVAEQAAAAGN</sequence>
<protein>
    <submittedName>
        <fullName evidence="1">DUF2505 domain-containing protein</fullName>
    </submittedName>
</protein>
<proteinExistence type="predicted"/>
<dbReference type="RefSeq" id="WP_122187596.1">
    <property type="nucleotide sequence ID" value="NZ_RFFH01000003.1"/>
</dbReference>
<evidence type="ECO:0000313" key="1">
    <source>
        <dbReference type="EMBL" id="RMI33399.1"/>
    </source>
</evidence>
<dbReference type="OrthoDB" id="5178774at2"/>
<reference evidence="1 2" key="1">
    <citation type="submission" date="2018-10" db="EMBL/GenBank/DDBJ databases">
        <title>Isolation from cow dung.</title>
        <authorList>
            <person name="Ling L."/>
        </authorList>
    </citation>
    <scope>NUCLEOTIDE SEQUENCE [LARGE SCALE GENOMIC DNA]</scope>
    <source>
        <strain evidence="1 2">NEAU-LL90</strain>
    </source>
</reference>